<reference evidence="1 2" key="1">
    <citation type="journal article" date="2016" name="Nat. Commun.">
        <title>Thousands of microbial genomes shed light on interconnected biogeochemical processes in an aquifer system.</title>
        <authorList>
            <person name="Anantharaman K."/>
            <person name="Brown C.T."/>
            <person name="Hug L.A."/>
            <person name="Sharon I."/>
            <person name="Castelle C.J."/>
            <person name="Probst A.J."/>
            <person name="Thomas B.C."/>
            <person name="Singh A."/>
            <person name="Wilkins M.J."/>
            <person name="Karaoz U."/>
            <person name="Brodie E.L."/>
            <person name="Williams K.H."/>
            <person name="Hubbard S.S."/>
            <person name="Banfield J.F."/>
        </authorList>
    </citation>
    <scope>NUCLEOTIDE SEQUENCE [LARGE SCALE GENOMIC DNA]</scope>
</reference>
<comment type="caution">
    <text evidence="1">The sequence shown here is derived from an EMBL/GenBank/DDBJ whole genome shotgun (WGS) entry which is preliminary data.</text>
</comment>
<evidence type="ECO:0000313" key="2">
    <source>
        <dbReference type="Proteomes" id="UP000177165"/>
    </source>
</evidence>
<sequence length="63" mass="7311">MSYLFLYFHRIIAKSHVNTIFVHSRRDGILLSHYGDRHKHVGDSPFILNFFGKSVVDAHSKVV</sequence>
<evidence type="ECO:0000313" key="1">
    <source>
        <dbReference type="EMBL" id="OGY78359.1"/>
    </source>
</evidence>
<dbReference type="Proteomes" id="UP000177165">
    <property type="component" value="Unassembled WGS sequence"/>
</dbReference>
<dbReference type="STRING" id="1798540.A3B74_01205"/>
<accession>A0A1G2AP83</accession>
<organism evidence="1 2">
    <name type="scientific">Candidatus Kerfeldbacteria bacterium RIFCSPHIGHO2_02_FULL_42_14</name>
    <dbReference type="NCBI Taxonomy" id="1798540"/>
    <lineage>
        <taxon>Bacteria</taxon>
        <taxon>Candidatus Kerfeldiibacteriota</taxon>
    </lineage>
</organism>
<name>A0A1G2AP83_9BACT</name>
<dbReference type="AlphaFoldDB" id="A0A1G2AP83"/>
<proteinExistence type="predicted"/>
<protein>
    <submittedName>
        <fullName evidence="1">Uncharacterized protein</fullName>
    </submittedName>
</protein>
<dbReference type="EMBL" id="MHKB01000016">
    <property type="protein sequence ID" value="OGY78359.1"/>
    <property type="molecule type" value="Genomic_DNA"/>
</dbReference>
<gene>
    <name evidence="1" type="ORF">A3B74_01205</name>
</gene>